<dbReference type="PANTHER" id="PTHR24260:SF136">
    <property type="entry name" value="GH08193P-RELATED"/>
    <property type="match status" value="1"/>
</dbReference>
<dbReference type="InterPro" id="IPR051333">
    <property type="entry name" value="CLIP_Serine_Protease"/>
</dbReference>
<evidence type="ECO:0000313" key="6">
    <source>
        <dbReference type="EnsemblMetazoa" id="AALFPA23_003263.P3517"/>
    </source>
</evidence>
<dbReference type="InterPro" id="IPR001254">
    <property type="entry name" value="Trypsin_dom"/>
</dbReference>
<dbReference type="PANTHER" id="PTHR24260">
    <property type="match status" value="1"/>
</dbReference>
<keyword evidence="1" id="KW-1015">Disulfide bond</keyword>
<feature type="domain" description="Peptidase S1" evidence="5">
    <location>
        <begin position="46"/>
        <end position="294"/>
    </location>
</feature>
<dbReference type="SMART" id="SM00020">
    <property type="entry name" value="Tryp_SPc"/>
    <property type="match status" value="1"/>
</dbReference>
<sequence length="535" mass="60159">MIVTFNQIKVLFLSLALPTLVLSIQVKSDQHRYACGQRPINGIGVITSGQSTWPGQFPWHAALYRTKGLGSEYICGGFTIADRIVITAAHCVTAPNGYQVVASAISVRLGLYELLRMTKNTQEHRVERVYRHPNYTASSYKHDIALLLLRTVIEFNDYIQPICLWDQEKYGPGETLVGIVSGWGITEYDTLADDLKSARLPMVSLLECLESDRDLFSHAIFDGMFCAGIANSTNVCNGDSGGAFAVDVNGTWVARGIVSFTGLRDSSVTLCKTESLAGFVNIPRYVEWIERMANKDRFVAIEPPEHNSGEKSYSDAVVTPTTIAPSYSISEKKCVEYHSGSKKKSRELSYLAYVARFFLFMRKIDCFAVLISERFLLARADCHSPRTSQSTYSEGEQFIIVEMEGRALQYEIETFHQHPAFVRNPAENNLALIELNRNVSFHTRFRICSSQFVCLWSRGEFGLGKIFLYSAMNETGKPLMDSVKCFNQLLAPSVMIERDYYHLVGIVVNSTCATIRFIKLEKFIPWIESIVWKSG</sequence>
<dbReference type="InterPro" id="IPR043504">
    <property type="entry name" value="Peptidase_S1_PA_chymotrypsin"/>
</dbReference>
<keyword evidence="3" id="KW-0720">Serine protease</keyword>
<organism evidence="6 7">
    <name type="scientific">Aedes albopictus</name>
    <name type="common">Asian tiger mosquito</name>
    <name type="synonym">Stegomyia albopicta</name>
    <dbReference type="NCBI Taxonomy" id="7160"/>
    <lineage>
        <taxon>Eukaryota</taxon>
        <taxon>Metazoa</taxon>
        <taxon>Ecdysozoa</taxon>
        <taxon>Arthropoda</taxon>
        <taxon>Hexapoda</taxon>
        <taxon>Insecta</taxon>
        <taxon>Pterygota</taxon>
        <taxon>Neoptera</taxon>
        <taxon>Endopterygota</taxon>
        <taxon>Diptera</taxon>
        <taxon>Nematocera</taxon>
        <taxon>Culicoidea</taxon>
        <taxon>Culicidae</taxon>
        <taxon>Culicinae</taxon>
        <taxon>Aedini</taxon>
        <taxon>Aedes</taxon>
        <taxon>Stegomyia</taxon>
    </lineage>
</organism>
<dbReference type="GeneID" id="109401430"/>
<dbReference type="PRINTS" id="PR00722">
    <property type="entry name" value="CHYMOTRYPSIN"/>
</dbReference>
<dbReference type="Proteomes" id="UP000069940">
    <property type="component" value="Unassembled WGS sequence"/>
</dbReference>
<reference evidence="7" key="1">
    <citation type="journal article" date="2015" name="Proc. Natl. Acad. Sci. U.S.A.">
        <title>Genome sequence of the Asian Tiger mosquito, Aedes albopictus, reveals insights into its biology, genetics, and evolution.</title>
        <authorList>
            <person name="Chen X.G."/>
            <person name="Jiang X."/>
            <person name="Gu J."/>
            <person name="Xu M."/>
            <person name="Wu Y."/>
            <person name="Deng Y."/>
            <person name="Zhang C."/>
            <person name="Bonizzoni M."/>
            <person name="Dermauw W."/>
            <person name="Vontas J."/>
            <person name="Armbruster P."/>
            <person name="Huang X."/>
            <person name="Yang Y."/>
            <person name="Zhang H."/>
            <person name="He W."/>
            <person name="Peng H."/>
            <person name="Liu Y."/>
            <person name="Wu K."/>
            <person name="Chen J."/>
            <person name="Lirakis M."/>
            <person name="Topalis P."/>
            <person name="Van Leeuwen T."/>
            <person name="Hall A.B."/>
            <person name="Jiang X."/>
            <person name="Thorpe C."/>
            <person name="Mueller R.L."/>
            <person name="Sun C."/>
            <person name="Waterhouse R.M."/>
            <person name="Yan G."/>
            <person name="Tu Z.J."/>
            <person name="Fang X."/>
            <person name="James A.A."/>
        </authorList>
    </citation>
    <scope>NUCLEOTIDE SEQUENCE [LARGE SCALE GENOMIC DNA]</scope>
    <source>
        <strain evidence="7">Foshan</strain>
    </source>
</reference>
<dbReference type="Gene3D" id="2.40.10.10">
    <property type="entry name" value="Trypsin-like serine proteases"/>
    <property type="match status" value="2"/>
</dbReference>
<keyword evidence="4" id="KW-0732">Signal</keyword>
<dbReference type="CDD" id="cd00190">
    <property type="entry name" value="Tryp_SPc"/>
    <property type="match status" value="1"/>
</dbReference>
<keyword evidence="3" id="KW-0378">Hydrolase</keyword>
<proteinExistence type="inferred from homology"/>
<keyword evidence="3" id="KW-0645">Protease</keyword>
<dbReference type="RefSeq" id="XP_019529528.3">
    <property type="nucleotide sequence ID" value="XM_019673983.3"/>
</dbReference>
<name>A0ABM1XVG7_AEDAL</name>
<comment type="similarity">
    <text evidence="2">Belongs to the peptidase S1 family. CLIP subfamily.</text>
</comment>
<dbReference type="InterPro" id="IPR001314">
    <property type="entry name" value="Peptidase_S1A"/>
</dbReference>
<feature type="signal peptide" evidence="4">
    <location>
        <begin position="1"/>
        <end position="23"/>
    </location>
</feature>
<protein>
    <recommendedName>
        <fullName evidence="5">Peptidase S1 domain-containing protein</fullName>
    </recommendedName>
</protein>
<keyword evidence="7" id="KW-1185">Reference proteome</keyword>
<dbReference type="Pfam" id="PF00089">
    <property type="entry name" value="Trypsin"/>
    <property type="match status" value="1"/>
</dbReference>
<dbReference type="PROSITE" id="PS00134">
    <property type="entry name" value="TRYPSIN_HIS"/>
    <property type="match status" value="1"/>
</dbReference>
<dbReference type="EnsemblMetazoa" id="AALFPA23_003263.R3517">
    <property type="protein sequence ID" value="AALFPA23_003263.P3517"/>
    <property type="gene ID" value="AALFPA23_003263"/>
</dbReference>
<feature type="chain" id="PRO_5047004370" description="Peptidase S1 domain-containing protein" evidence="4">
    <location>
        <begin position="24"/>
        <end position="535"/>
    </location>
</feature>
<dbReference type="InterPro" id="IPR009003">
    <property type="entry name" value="Peptidase_S1_PA"/>
</dbReference>
<dbReference type="InterPro" id="IPR033116">
    <property type="entry name" value="TRYPSIN_SER"/>
</dbReference>
<evidence type="ECO:0000256" key="3">
    <source>
        <dbReference type="RuleBase" id="RU363034"/>
    </source>
</evidence>
<dbReference type="PROSITE" id="PS00135">
    <property type="entry name" value="TRYPSIN_SER"/>
    <property type="match status" value="1"/>
</dbReference>
<evidence type="ECO:0000256" key="2">
    <source>
        <dbReference type="ARBA" id="ARBA00024195"/>
    </source>
</evidence>
<reference evidence="6" key="2">
    <citation type="submission" date="2025-05" db="UniProtKB">
        <authorList>
            <consortium name="EnsemblMetazoa"/>
        </authorList>
    </citation>
    <scope>IDENTIFICATION</scope>
    <source>
        <strain evidence="6">Foshan</strain>
    </source>
</reference>
<evidence type="ECO:0000313" key="7">
    <source>
        <dbReference type="Proteomes" id="UP000069940"/>
    </source>
</evidence>
<dbReference type="SUPFAM" id="SSF50494">
    <property type="entry name" value="Trypsin-like serine proteases"/>
    <property type="match status" value="2"/>
</dbReference>
<accession>A0ABM1XVG7</accession>
<evidence type="ECO:0000256" key="4">
    <source>
        <dbReference type="SAM" id="SignalP"/>
    </source>
</evidence>
<evidence type="ECO:0000259" key="5">
    <source>
        <dbReference type="PROSITE" id="PS50240"/>
    </source>
</evidence>
<evidence type="ECO:0000256" key="1">
    <source>
        <dbReference type="ARBA" id="ARBA00023157"/>
    </source>
</evidence>
<dbReference type="InterPro" id="IPR018114">
    <property type="entry name" value="TRYPSIN_HIS"/>
</dbReference>
<dbReference type="PROSITE" id="PS50240">
    <property type="entry name" value="TRYPSIN_DOM"/>
    <property type="match status" value="1"/>
</dbReference>